<proteinExistence type="predicted"/>
<feature type="compositionally biased region" description="Low complexity" evidence="1">
    <location>
        <begin position="306"/>
        <end position="315"/>
    </location>
</feature>
<feature type="compositionally biased region" description="Basic and acidic residues" evidence="1">
    <location>
        <begin position="457"/>
        <end position="466"/>
    </location>
</feature>
<sequence length="520" mass="57051">MGQPGKDTFKGIQKTLEPYIRPREEVARIRQILAAHLDSCITDGAAVGPLALVDTNRIGSSSTARGLQKEYLDALSANIKARDEFAACCREQRRPEEKATSADDQGVNRLQEHLATIRLRQRRERMQVIERGLNSLGQKPAASPSFLDPGEIFRDSRPLPDVPKELVTALTVDKAAAGPRLKDLIDELEKHVLQTKLLLKREEQLLEKVRSRSTAKPDNISESAKLEALNRTRGELINWIESELGKAAGEDGDVEAQDSQKHRSYAESLNMEEQLASIKEKYAQYLEARKTLLQLVSQQPQPIIKPPATEAKAPAPAAPKQPPTAHLLSPYLEQLLSISREQKGLIAQKSHLNGAVSKQLKENSQVLDHLAEESQLIPAHPMPGAPRPSAAFADAMSSTDSSGPSNRVRPWVFAADSAKISTLEAVAEKIEEGQIALEGSMRTLGEIEQLLGQPPESQEKEERDSTGEDDLWLAEGQPSGKTTGARKHTSQTADRPAQAKTAWDMLDGNLGLLRAEKDAL</sequence>
<comment type="caution">
    <text evidence="2">The sequence shown here is derived from an EMBL/GenBank/DDBJ whole genome shotgun (WGS) entry which is preliminary data.</text>
</comment>
<organism evidence="2 3">
    <name type="scientific">Parachaetomium inaequale</name>
    <dbReference type="NCBI Taxonomy" id="2588326"/>
    <lineage>
        <taxon>Eukaryota</taxon>
        <taxon>Fungi</taxon>
        <taxon>Dikarya</taxon>
        <taxon>Ascomycota</taxon>
        <taxon>Pezizomycotina</taxon>
        <taxon>Sordariomycetes</taxon>
        <taxon>Sordariomycetidae</taxon>
        <taxon>Sordariales</taxon>
        <taxon>Chaetomiaceae</taxon>
        <taxon>Parachaetomium</taxon>
    </lineage>
</organism>
<reference evidence="3" key="1">
    <citation type="journal article" date="2023" name="Mol. Phylogenet. Evol.">
        <title>Genome-scale phylogeny and comparative genomics of the fungal order Sordariales.</title>
        <authorList>
            <person name="Hensen N."/>
            <person name="Bonometti L."/>
            <person name="Westerberg I."/>
            <person name="Brannstrom I.O."/>
            <person name="Guillou S."/>
            <person name="Cros-Aarteil S."/>
            <person name="Calhoun S."/>
            <person name="Haridas S."/>
            <person name="Kuo A."/>
            <person name="Mondo S."/>
            <person name="Pangilinan J."/>
            <person name="Riley R."/>
            <person name="LaButti K."/>
            <person name="Andreopoulos B."/>
            <person name="Lipzen A."/>
            <person name="Chen C."/>
            <person name="Yan M."/>
            <person name="Daum C."/>
            <person name="Ng V."/>
            <person name="Clum A."/>
            <person name="Steindorff A."/>
            <person name="Ohm R.A."/>
            <person name="Martin F."/>
            <person name="Silar P."/>
            <person name="Natvig D.O."/>
            <person name="Lalanne C."/>
            <person name="Gautier V."/>
            <person name="Ament-Velasquez S.L."/>
            <person name="Kruys A."/>
            <person name="Hutchinson M.I."/>
            <person name="Powell A.J."/>
            <person name="Barry K."/>
            <person name="Miller A.N."/>
            <person name="Grigoriev I.V."/>
            <person name="Debuchy R."/>
            <person name="Gladieux P."/>
            <person name="Hiltunen Thoren M."/>
            <person name="Johannesson H."/>
        </authorList>
    </citation>
    <scope>NUCLEOTIDE SEQUENCE [LARGE SCALE GENOMIC DNA]</scope>
    <source>
        <strain evidence="3">CBS 284.82</strain>
    </source>
</reference>
<dbReference type="EMBL" id="MU854346">
    <property type="protein sequence ID" value="KAK4042109.1"/>
    <property type="molecule type" value="Genomic_DNA"/>
</dbReference>
<name>A0AAN6ST23_9PEZI</name>
<feature type="region of interest" description="Disordered" evidence="1">
    <location>
        <begin position="305"/>
        <end position="325"/>
    </location>
</feature>
<evidence type="ECO:0000313" key="2">
    <source>
        <dbReference type="EMBL" id="KAK4042109.1"/>
    </source>
</evidence>
<evidence type="ECO:0000313" key="3">
    <source>
        <dbReference type="Proteomes" id="UP001303115"/>
    </source>
</evidence>
<evidence type="ECO:0000256" key="1">
    <source>
        <dbReference type="SAM" id="MobiDB-lite"/>
    </source>
</evidence>
<feature type="compositionally biased region" description="Polar residues" evidence="1">
    <location>
        <begin position="396"/>
        <end position="405"/>
    </location>
</feature>
<gene>
    <name evidence="2" type="ORF">C8A01DRAFT_14255</name>
</gene>
<accession>A0AAN6ST23</accession>
<feature type="region of interest" description="Disordered" evidence="1">
    <location>
        <begin position="452"/>
        <end position="501"/>
    </location>
</feature>
<keyword evidence="3" id="KW-1185">Reference proteome</keyword>
<feature type="region of interest" description="Disordered" evidence="1">
    <location>
        <begin position="385"/>
        <end position="406"/>
    </location>
</feature>
<protein>
    <submittedName>
        <fullName evidence="2">Uncharacterized protein</fullName>
    </submittedName>
</protein>
<dbReference type="Proteomes" id="UP001303115">
    <property type="component" value="Unassembled WGS sequence"/>
</dbReference>
<dbReference type="AlphaFoldDB" id="A0AAN6ST23"/>